<dbReference type="Gene3D" id="2.130.10.10">
    <property type="entry name" value="YVTN repeat-like/Quinoprotein amine dehydrogenase"/>
    <property type="match status" value="1"/>
</dbReference>
<dbReference type="SUPFAM" id="SSF82171">
    <property type="entry name" value="DPP6 N-terminal domain-like"/>
    <property type="match status" value="1"/>
</dbReference>
<reference evidence="2 3" key="1">
    <citation type="submission" date="2019-02" db="EMBL/GenBank/DDBJ databases">
        <title>Deep-cultivation of Planctomycetes and their phenomic and genomic characterization uncovers novel biology.</title>
        <authorList>
            <person name="Wiegand S."/>
            <person name="Jogler M."/>
            <person name="Boedeker C."/>
            <person name="Pinto D."/>
            <person name="Vollmers J."/>
            <person name="Rivas-Marin E."/>
            <person name="Kohn T."/>
            <person name="Peeters S.H."/>
            <person name="Heuer A."/>
            <person name="Rast P."/>
            <person name="Oberbeckmann S."/>
            <person name="Bunk B."/>
            <person name="Jeske O."/>
            <person name="Meyerdierks A."/>
            <person name="Storesund J.E."/>
            <person name="Kallscheuer N."/>
            <person name="Luecker S."/>
            <person name="Lage O.M."/>
            <person name="Pohl T."/>
            <person name="Merkel B.J."/>
            <person name="Hornburger P."/>
            <person name="Mueller R.-W."/>
            <person name="Bruemmer F."/>
            <person name="Labrenz M."/>
            <person name="Spormann A.M."/>
            <person name="Op den Camp H."/>
            <person name="Overmann J."/>
            <person name="Amann R."/>
            <person name="Jetten M.S.M."/>
            <person name="Mascher T."/>
            <person name="Medema M.H."/>
            <person name="Devos D.P."/>
            <person name="Kaster A.-K."/>
            <person name="Ovreas L."/>
            <person name="Rohde M."/>
            <person name="Galperin M.Y."/>
            <person name="Jogler C."/>
        </authorList>
    </citation>
    <scope>NUCLEOTIDE SEQUENCE [LARGE SCALE GENOMIC DNA]</scope>
    <source>
        <strain evidence="2 3">Pla163</strain>
    </source>
</reference>
<dbReference type="EMBL" id="CP036290">
    <property type="protein sequence ID" value="QDU83965.1"/>
    <property type="molecule type" value="Genomic_DNA"/>
</dbReference>
<keyword evidence="1" id="KW-0732">Signal</keyword>
<evidence type="ECO:0000313" key="2">
    <source>
        <dbReference type="EMBL" id="QDU83965.1"/>
    </source>
</evidence>
<evidence type="ECO:0008006" key="4">
    <source>
        <dbReference type="Google" id="ProtNLM"/>
    </source>
</evidence>
<dbReference type="OrthoDB" id="1113138at2"/>
<feature type="chain" id="PRO_5021803834" description="Lactonase, 7-bladed beta-propeller" evidence="1">
    <location>
        <begin position="25"/>
        <end position="484"/>
    </location>
</feature>
<dbReference type="InterPro" id="IPR015943">
    <property type="entry name" value="WD40/YVTN_repeat-like_dom_sf"/>
</dbReference>
<feature type="signal peptide" evidence="1">
    <location>
        <begin position="1"/>
        <end position="24"/>
    </location>
</feature>
<sequence length="484" mass="50803" precursor="true">MNRILDRLVPGIVLAATLASPAVAGDPAGMQPDVDLLRFRVLDAEYSTSLDAIVAVATTPSDQIHIYDPEAEFGIAIDLPVAPNCVSVAPDGLTAVVGHNGWITHVDLATGSLLDTFPVGANVGDVVLGGNGFAYGFPSTGQWVRIHCLDLATGDETLHLGGSVRHGTRARLHPNGTTIYGADNGLSPSDFEKYDISNGTAQYLYDSPYHGDFGFSGDIWISTDGLRLFARSGNVFRSSSNQSDDMTFNGSLVSTGGVRFVAHSRVGGQILALPSSSAMSSELHLYNYEFLGFEGAVDLPQIQAGPNNFDSDGLFVFVDGSGTTAYVVVAAEIGSGLLFDHGVATYRLDIQIPPLSVDTEKISLSAGGSQTFTLDAGPEHGGEGYLLLGSTNGTIPGIPIGPVVLPLNYELGYFLLTIQSPNSPLLSNSLGLLDAEGRATASFNIEPASNPSLAGWRAHHAYFTIDPSYGPVFTSNAVPVELVP</sequence>
<evidence type="ECO:0000313" key="3">
    <source>
        <dbReference type="Proteomes" id="UP000319342"/>
    </source>
</evidence>
<gene>
    <name evidence="2" type="ORF">Pla163_10660</name>
</gene>
<protein>
    <recommendedName>
        <fullName evidence="4">Lactonase, 7-bladed beta-propeller</fullName>
    </recommendedName>
</protein>
<accession>A0A518CXL2</accession>
<name>A0A518CXL2_9BACT</name>
<dbReference type="Proteomes" id="UP000319342">
    <property type="component" value="Chromosome"/>
</dbReference>
<organism evidence="2 3">
    <name type="scientific">Rohdeia mirabilis</name>
    <dbReference type="NCBI Taxonomy" id="2528008"/>
    <lineage>
        <taxon>Bacteria</taxon>
        <taxon>Pseudomonadati</taxon>
        <taxon>Planctomycetota</taxon>
        <taxon>Planctomycetia</taxon>
        <taxon>Planctomycetia incertae sedis</taxon>
        <taxon>Rohdeia</taxon>
    </lineage>
</organism>
<proteinExistence type="predicted"/>
<keyword evidence="3" id="KW-1185">Reference proteome</keyword>
<dbReference type="AlphaFoldDB" id="A0A518CXL2"/>
<evidence type="ECO:0000256" key="1">
    <source>
        <dbReference type="SAM" id="SignalP"/>
    </source>
</evidence>
<dbReference type="RefSeq" id="WP_145184638.1">
    <property type="nucleotide sequence ID" value="NZ_CP036290.1"/>
</dbReference>